<evidence type="ECO:0000313" key="4">
    <source>
        <dbReference type="Proteomes" id="UP000245956"/>
    </source>
</evidence>
<accession>A0A2U3EMY5</accession>
<evidence type="ECO:0000313" key="3">
    <source>
        <dbReference type="EMBL" id="PWI75871.1"/>
    </source>
</evidence>
<organism evidence="3 4">
    <name type="scientific">Purpureocillium lilacinum</name>
    <name type="common">Paecilomyces lilacinus</name>
    <dbReference type="NCBI Taxonomy" id="33203"/>
    <lineage>
        <taxon>Eukaryota</taxon>
        <taxon>Fungi</taxon>
        <taxon>Dikarya</taxon>
        <taxon>Ascomycota</taxon>
        <taxon>Pezizomycotina</taxon>
        <taxon>Sordariomycetes</taxon>
        <taxon>Hypocreomycetidae</taxon>
        <taxon>Hypocreales</taxon>
        <taxon>Ophiocordycipitaceae</taxon>
        <taxon>Purpureocillium</taxon>
    </lineage>
</organism>
<dbReference type="GO" id="GO:0016020">
    <property type="term" value="C:membrane"/>
    <property type="evidence" value="ECO:0007669"/>
    <property type="project" value="TreeGrafter"/>
</dbReference>
<dbReference type="AlphaFoldDB" id="A0A2U3EMY5"/>
<comment type="caution">
    <text evidence="3">The sequence shown here is derived from an EMBL/GenBank/DDBJ whole genome shotgun (WGS) entry which is preliminary data.</text>
</comment>
<dbReference type="Proteomes" id="UP000245956">
    <property type="component" value="Unassembled WGS sequence"/>
</dbReference>
<dbReference type="PANTHER" id="PTHR41807">
    <property type="entry name" value="GLUTATHIONE TRANSFERASE 3"/>
    <property type="match status" value="1"/>
</dbReference>
<name>A0A2U3EMY5_PURLI</name>
<dbReference type="PANTHER" id="PTHR41807:SF1">
    <property type="entry name" value="GLUTATHIONE TRANSFERASE 3"/>
    <property type="match status" value="1"/>
</dbReference>
<gene>
    <name evidence="3" type="ORF">PCL_06529</name>
</gene>
<keyword evidence="2" id="KW-1133">Transmembrane helix</keyword>
<keyword evidence="2" id="KW-0472">Membrane</keyword>
<reference evidence="3 4" key="1">
    <citation type="journal article" date="2016" name="Front. Microbiol.">
        <title>Genome and transcriptome sequences reveal the specific parasitism of the nematophagous Purpureocillium lilacinum 36-1.</title>
        <authorList>
            <person name="Xie J."/>
            <person name="Li S."/>
            <person name="Mo C."/>
            <person name="Xiao X."/>
            <person name="Peng D."/>
            <person name="Wang G."/>
            <person name="Xiao Y."/>
        </authorList>
    </citation>
    <scope>NUCLEOTIDE SEQUENCE [LARGE SCALE GENOMIC DNA]</scope>
    <source>
        <strain evidence="3 4">36-1</strain>
    </source>
</reference>
<evidence type="ECO:0000256" key="1">
    <source>
        <dbReference type="SAM" id="MobiDB-lite"/>
    </source>
</evidence>
<evidence type="ECO:0000256" key="2">
    <source>
        <dbReference type="SAM" id="Phobius"/>
    </source>
</evidence>
<feature type="transmembrane region" description="Helical" evidence="2">
    <location>
        <begin position="351"/>
        <end position="374"/>
    </location>
</feature>
<dbReference type="InterPro" id="IPR038872">
    <property type="entry name" value="Put_GTT3"/>
</dbReference>
<protein>
    <submittedName>
        <fullName evidence="3">Uncharacterized protein</fullName>
    </submittedName>
</protein>
<sequence>MSATSTNSWLKAQRKSDLVELADNVGLKKYVTFPFFCISVSSFRRCDRVAPRRRRRRVHPGAHRGVDARHRRVMRLSFLDTPTTPTRAPTPAARVRAARQAMQLKRRKAFFIFTTMHRQAHVAPRGGARNNIVNTKAPHLVSRRSSPYESLKKSDLESALDEFIAEHTTRFSNRPDLQGYFNSRSKALGSPVKKERESLKDEAEKALKVAKRRVTKVAEELTSDDDRRSASSSAVARTPARSLSQVAARIPLPATPADVANAVDRSTVAMRKRVSSIYQESGITEASQATRETLSTVTSVLFCVSAFELYFIRPEILANRYAFTVPAVGLLGTPDYPVYLPDMFLLLTASFWSPALTWAFTSVVLPSLFGYFFNLSASSTPGPRTRSKAHQPENVVDPLTFSIVKALVSYVVYAQGVTFGGLLSETSIERLNTAVYGGYKGVLVGTAVTGIVSIYDAVLRK</sequence>
<feature type="compositionally biased region" description="Basic and acidic residues" evidence="1">
    <location>
        <begin position="218"/>
        <end position="229"/>
    </location>
</feature>
<feature type="transmembrane region" description="Helical" evidence="2">
    <location>
        <begin position="436"/>
        <end position="458"/>
    </location>
</feature>
<feature type="region of interest" description="Disordered" evidence="1">
    <location>
        <begin position="218"/>
        <end position="237"/>
    </location>
</feature>
<proteinExistence type="predicted"/>
<keyword evidence="2" id="KW-0812">Transmembrane</keyword>
<dbReference type="EMBL" id="LCWV01000002">
    <property type="protein sequence ID" value="PWI75871.1"/>
    <property type="molecule type" value="Genomic_DNA"/>
</dbReference>
<feature type="transmembrane region" description="Helical" evidence="2">
    <location>
        <begin position="395"/>
        <end position="416"/>
    </location>
</feature>